<dbReference type="InterPro" id="IPR013762">
    <property type="entry name" value="Integrase-like_cat_sf"/>
</dbReference>
<name>A0ABV6MC27_9ACTN</name>
<accession>A0ABV6MC27</accession>
<dbReference type="RefSeq" id="WP_377257525.1">
    <property type="nucleotide sequence ID" value="NZ_JBHLUH010000064.1"/>
</dbReference>
<evidence type="ECO:0000313" key="5">
    <source>
        <dbReference type="Proteomes" id="UP001589867"/>
    </source>
</evidence>
<organism evidence="4 5">
    <name type="scientific">Phytohabitans kaempferiae</name>
    <dbReference type="NCBI Taxonomy" id="1620943"/>
    <lineage>
        <taxon>Bacteria</taxon>
        <taxon>Bacillati</taxon>
        <taxon>Actinomycetota</taxon>
        <taxon>Actinomycetes</taxon>
        <taxon>Micromonosporales</taxon>
        <taxon>Micromonosporaceae</taxon>
    </lineage>
</organism>
<keyword evidence="5" id="KW-1185">Reference proteome</keyword>
<evidence type="ECO:0000313" key="4">
    <source>
        <dbReference type="EMBL" id="MFC0532049.1"/>
    </source>
</evidence>
<feature type="region of interest" description="Disordered" evidence="2">
    <location>
        <begin position="1"/>
        <end position="39"/>
    </location>
</feature>
<evidence type="ECO:0000256" key="2">
    <source>
        <dbReference type="SAM" id="MobiDB-lite"/>
    </source>
</evidence>
<dbReference type="EMBL" id="JBHLUH010000064">
    <property type="protein sequence ID" value="MFC0532049.1"/>
    <property type="molecule type" value="Genomic_DNA"/>
</dbReference>
<dbReference type="CDD" id="cd00397">
    <property type="entry name" value="DNA_BRE_C"/>
    <property type="match status" value="1"/>
</dbReference>
<comment type="caution">
    <text evidence="4">The sequence shown here is derived from an EMBL/GenBank/DDBJ whole genome shotgun (WGS) entry which is preliminary data.</text>
</comment>
<sequence length="811" mass="91621">MTTMAAFPGIASRPSKAQRESARTGFPPRPVATDWPQTRQERDAVWQRLTSGAFVLSNPNSQERRVRGLGWLLEWLADQPGQTWQQRWMASGADPLGGEWRQAPIAWQRARGRESRWLWHELSGALVVAICGDLVRPSLSCLVAGAAGKGSLTRNLARHRDPQGFARLRQLCDADPHVSDTAASLTLRRSAEIIAAKGGLLADITVGDALELMDHEAETFTCPTRDHKVFYRMLREMGNFGIEAPQRLRAFRTAGQLTPAELVDRYQLQCRPIRDLLVDYLSERQPALDYTSLKNLAYYLAQRFWADLEQHHPGIESLRLPPDVTEAWKQRQRTKPQVITTATGEKAVTTAERVGYRQCLTPVRAFYLDLSQWAIEDPARWAQWAAPCPVSQEEISTRKFQRQRKARMDARTRERLPVLPVLVRTVDQRRKTAAELLLAASQTAPGQPFTAAGQTLTRSMTRTAEKVWANDPETGKRRDLGHEEDHAFWAWAAVEVLRLTGCRVEELLEISHHSLIQYRLPTTGEIVPLLQIVPSKTDEERLLVVSPELADVLSTVIRRVREPDGTVPRVPVYDRYQCVWRPPSPVLFQRRFSSEIRAISDSSLRTMLNSALIHTGLTDPTSGKPLHYSPHDFRRIFITDAVMSGLPPHIAQVIAGHRDINVTLGYKAVYPDEAIQAHLAFLARRRALRPGEEYRVPTDKEWEEFLGHFELRKVATGTCGRAFGTPCVHEHSCLRCSMHWPDPAQRTRIAEIRDNLLARIAEAEHEGWLGEVEGLKVSLAGAEDKLAQLDRRSRNGATVELGLPTVRDEQR</sequence>
<dbReference type="Proteomes" id="UP001589867">
    <property type="component" value="Unassembled WGS sequence"/>
</dbReference>
<dbReference type="InterPro" id="IPR002104">
    <property type="entry name" value="Integrase_catalytic"/>
</dbReference>
<dbReference type="Pfam" id="PF00589">
    <property type="entry name" value="Phage_integrase"/>
    <property type="match status" value="1"/>
</dbReference>
<keyword evidence="1" id="KW-0233">DNA recombination</keyword>
<reference evidence="4 5" key="1">
    <citation type="submission" date="2024-09" db="EMBL/GenBank/DDBJ databases">
        <authorList>
            <person name="Sun Q."/>
            <person name="Mori K."/>
        </authorList>
    </citation>
    <scope>NUCLEOTIDE SEQUENCE [LARGE SCALE GENOMIC DNA]</scope>
    <source>
        <strain evidence="4 5">TBRC 3947</strain>
    </source>
</reference>
<dbReference type="PROSITE" id="PS51898">
    <property type="entry name" value="TYR_RECOMBINASE"/>
    <property type="match status" value="1"/>
</dbReference>
<evidence type="ECO:0000259" key="3">
    <source>
        <dbReference type="PROSITE" id="PS51898"/>
    </source>
</evidence>
<evidence type="ECO:0000256" key="1">
    <source>
        <dbReference type="ARBA" id="ARBA00023172"/>
    </source>
</evidence>
<dbReference type="Gene3D" id="1.10.443.10">
    <property type="entry name" value="Intergrase catalytic core"/>
    <property type="match status" value="1"/>
</dbReference>
<proteinExistence type="predicted"/>
<gene>
    <name evidence="4" type="ORF">ACFFIA_30800</name>
</gene>
<feature type="domain" description="Tyr recombinase" evidence="3">
    <location>
        <begin position="455"/>
        <end position="679"/>
    </location>
</feature>
<protein>
    <submittedName>
        <fullName evidence="4">Tyrosine-type recombinase/integrase</fullName>
    </submittedName>
</protein>
<dbReference type="InterPro" id="IPR011010">
    <property type="entry name" value="DNA_brk_join_enz"/>
</dbReference>
<dbReference type="SUPFAM" id="SSF56349">
    <property type="entry name" value="DNA breaking-rejoining enzymes"/>
    <property type="match status" value="1"/>
</dbReference>